<evidence type="ECO:0000313" key="5">
    <source>
        <dbReference type="Proteomes" id="UP000326961"/>
    </source>
</evidence>
<sequence>MENIMRLNKKLSIYLNFIFRNIPIHMVFLITSLFPNHLYTNLIRGFLIKPFIGSSGKKLQIAPRVTINNPENLHVGNNCYISHNVYINAKGKIILDDNVIIGPMSVLATTNHIFENGVVKNKGISKPIHIKKGTWCAAHVVITSGVTIGEGSLVAAGSVVTKNVENNIIVGGVPAKFISTNDYIS</sequence>
<reference evidence="4 5" key="1">
    <citation type="submission" date="2018-09" db="EMBL/GenBank/DDBJ databases">
        <title>A clostridial neurotoxin that targets Anopheles mosquitoes.</title>
        <authorList>
            <person name="Contreras E."/>
            <person name="Masuyer G."/>
            <person name="Qureshi N."/>
            <person name="Chawla S."/>
            <person name="Lim H.L."/>
            <person name="Chen J."/>
            <person name="Stenmark P."/>
            <person name="Gill S."/>
        </authorList>
    </citation>
    <scope>NUCLEOTIDE SEQUENCE [LARGE SCALE GENOMIC DNA]</scope>
    <source>
        <strain evidence="4 5">Cbm</strain>
    </source>
</reference>
<dbReference type="GO" id="GO:0005829">
    <property type="term" value="C:cytosol"/>
    <property type="evidence" value="ECO:0007669"/>
    <property type="project" value="TreeGrafter"/>
</dbReference>
<dbReference type="InterPro" id="IPR051159">
    <property type="entry name" value="Hexapeptide_acetyltransf"/>
</dbReference>
<keyword evidence="3" id="KW-1133">Transmembrane helix</keyword>
<dbReference type="AlphaFoldDB" id="A0A5P3XIE2"/>
<dbReference type="SUPFAM" id="SSF51161">
    <property type="entry name" value="Trimeric LpxA-like enzymes"/>
    <property type="match status" value="1"/>
</dbReference>
<keyword evidence="3" id="KW-0812">Transmembrane</keyword>
<name>A0A5P3XIE2_PARBF</name>
<protein>
    <submittedName>
        <fullName evidence="4">Acyltransferase</fullName>
    </submittedName>
</protein>
<dbReference type="InterPro" id="IPR011004">
    <property type="entry name" value="Trimer_LpxA-like_sf"/>
</dbReference>
<accession>A0A5P3XIE2</accession>
<keyword evidence="4" id="KW-0012">Acyltransferase</keyword>
<dbReference type="PANTHER" id="PTHR23416:SF23">
    <property type="entry name" value="ACETYLTRANSFERASE C18B11.09C-RELATED"/>
    <property type="match status" value="1"/>
</dbReference>
<feature type="transmembrane region" description="Helical" evidence="3">
    <location>
        <begin position="12"/>
        <end position="34"/>
    </location>
</feature>
<dbReference type="GO" id="GO:0008374">
    <property type="term" value="F:O-acyltransferase activity"/>
    <property type="evidence" value="ECO:0007669"/>
    <property type="project" value="TreeGrafter"/>
</dbReference>
<keyword evidence="2 4" id="KW-0808">Transferase</keyword>
<gene>
    <name evidence="4" type="ORF">D4A35_14920</name>
</gene>
<dbReference type="PANTHER" id="PTHR23416">
    <property type="entry name" value="SIALIC ACID SYNTHASE-RELATED"/>
    <property type="match status" value="1"/>
</dbReference>
<dbReference type="EMBL" id="CP032452">
    <property type="protein sequence ID" value="QEZ70121.1"/>
    <property type="molecule type" value="Genomic_DNA"/>
</dbReference>
<evidence type="ECO:0000256" key="1">
    <source>
        <dbReference type="ARBA" id="ARBA00007274"/>
    </source>
</evidence>
<evidence type="ECO:0000313" key="4">
    <source>
        <dbReference type="EMBL" id="QEZ70121.1"/>
    </source>
</evidence>
<comment type="similarity">
    <text evidence="1">Belongs to the transferase hexapeptide repeat family.</text>
</comment>
<keyword evidence="3" id="KW-0472">Membrane</keyword>
<dbReference type="CDD" id="cd04647">
    <property type="entry name" value="LbH_MAT_like"/>
    <property type="match status" value="1"/>
</dbReference>
<dbReference type="Proteomes" id="UP000326961">
    <property type="component" value="Chromosome"/>
</dbReference>
<evidence type="ECO:0000256" key="2">
    <source>
        <dbReference type="ARBA" id="ARBA00022679"/>
    </source>
</evidence>
<organism evidence="4 5">
    <name type="scientific">Paraclostridium bifermentans</name>
    <name type="common">Clostridium bifermentans</name>
    <dbReference type="NCBI Taxonomy" id="1490"/>
    <lineage>
        <taxon>Bacteria</taxon>
        <taxon>Bacillati</taxon>
        <taxon>Bacillota</taxon>
        <taxon>Clostridia</taxon>
        <taxon>Peptostreptococcales</taxon>
        <taxon>Peptostreptococcaceae</taxon>
        <taxon>Paraclostridium</taxon>
    </lineage>
</organism>
<evidence type="ECO:0000256" key="3">
    <source>
        <dbReference type="SAM" id="Phobius"/>
    </source>
</evidence>
<dbReference type="Gene3D" id="2.160.10.10">
    <property type="entry name" value="Hexapeptide repeat proteins"/>
    <property type="match status" value="1"/>
</dbReference>
<proteinExistence type="inferred from homology"/>